<dbReference type="HAMAP" id="MF_00061">
    <property type="entry name" value="IspE"/>
    <property type="match status" value="1"/>
</dbReference>
<dbReference type="InterPro" id="IPR004424">
    <property type="entry name" value="IspE"/>
</dbReference>
<evidence type="ECO:0000256" key="2">
    <source>
        <dbReference type="ARBA" id="ARBA00012052"/>
    </source>
</evidence>
<sequence length="289" mass="33075">MIKEDAFAKLNLNLHIIPKKSKNGFFPIRFLNCQLDLKDEILFESQKEHVVFFCDDKNVPKRNNNLVERAALLLKKMASDQNLGAKITLKKRIPIKAGFGGGSTDAAATVKGLLKLWKLKINEKKLEELTSKLGQDFFYSYYGKLSQFEGEDNKYRIIPFPFRLPDFKMLIVEPKDKKPSSAWMYDHLNIKKIGQNIQKLSLLKNAIRENNREAIFENLHNDFEDLVFSFYPVTKKIKDDLTNAGARRSLLAGAGLSVVGFFDNEQAAQSAKQKLKNKYKQVIITKPIS</sequence>
<gene>
    <name evidence="9" type="primary">ispE</name>
    <name evidence="12" type="ORF">A2196_04815</name>
</gene>
<dbReference type="GO" id="GO:0016114">
    <property type="term" value="P:terpenoid biosynthetic process"/>
    <property type="evidence" value="ECO:0007669"/>
    <property type="project" value="UniProtKB-UniRule"/>
</dbReference>
<comment type="pathway">
    <text evidence="9">Isoprenoid biosynthesis; isopentenyl diphosphate biosynthesis via DXP pathway; isopentenyl diphosphate from 1-deoxy-D-xylulose 5-phosphate: step 3/6.</text>
</comment>
<dbReference type="PIRSF" id="PIRSF010376">
    <property type="entry name" value="IspE"/>
    <property type="match status" value="1"/>
</dbReference>
<keyword evidence="7 9" id="KW-0067">ATP-binding</keyword>
<dbReference type="PANTHER" id="PTHR43527:SF2">
    <property type="entry name" value="4-DIPHOSPHOCYTIDYL-2-C-METHYL-D-ERYTHRITOL KINASE, CHLOROPLASTIC"/>
    <property type="match status" value="1"/>
</dbReference>
<evidence type="ECO:0000256" key="1">
    <source>
        <dbReference type="ARBA" id="ARBA00009684"/>
    </source>
</evidence>
<dbReference type="GO" id="GO:0019288">
    <property type="term" value="P:isopentenyl diphosphate biosynthetic process, methylerythritol 4-phosphate pathway"/>
    <property type="evidence" value="ECO:0007669"/>
    <property type="project" value="UniProtKB-UniRule"/>
</dbReference>
<comment type="function">
    <text evidence="9">Catalyzes the phosphorylation of the position 2 hydroxy group of 4-diphosphocytidyl-2C-methyl-D-erythritol.</text>
</comment>
<evidence type="ECO:0000256" key="7">
    <source>
        <dbReference type="ARBA" id="ARBA00022840"/>
    </source>
</evidence>
<dbReference type="AlphaFoldDB" id="A0A1F5HCX6"/>
<feature type="binding site" evidence="9">
    <location>
        <begin position="94"/>
        <end position="104"/>
    </location>
    <ligand>
        <name>ATP</name>
        <dbReference type="ChEBI" id="CHEBI:30616"/>
    </ligand>
</feature>
<dbReference type="STRING" id="1797737.A2196_04815"/>
<dbReference type="SUPFAM" id="SSF54211">
    <property type="entry name" value="Ribosomal protein S5 domain 2-like"/>
    <property type="match status" value="1"/>
</dbReference>
<proteinExistence type="inferred from homology"/>
<comment type="caution">
    <text evidence="12">The sequence shown here is derived from an EMBL/GenBank/DDBJ whole genome shotgun (WGS) entry which is preliminary data.</text>
</comment>
<reference evidence="12 13" key="1">
    <citation type="journal article" date="2016" name="Nat. Commun.">
        <title>Thousands of microbial genomes shed light on interconnected biogeochemical processes in an aquifer system.</title>
        <authorList>
            <person name="Anantharaman K."/>
            <person name="Brown C.T."/>
            <person name="Hug L.A."/>
            <person name="Sharon I."/>
            <person name="Castelle C.J."/>
            <person name="Probst A.J."/>
            <person name="Thomas B.C."/>
            <person name="Singh A."/>
            <person name="Wilkins M.J."/>
            <person name="Karaoz U."/>
            <person name="Brodie E.L."/>
            <person name="Williams K.H."/>
            <person name="Hubbard S.S."/>
            <person name="Banfield J.F."/>
        </authorList>
    </citation>
    <scope>NUCLEOTIDE SEQUENCE [LARGE SCALE GENOMIC DNA]</scope>
</reference>
<accession>A0A1F5HCX6</accession>
<dbReference type="Pfam" id="PF00288">
    <property type="entry name" value="GHMP_kinases_N"/>
    <property type="match status" value="1"/>
</dbReference>
<dbReference type="GO" id="GO:0050515">
    <property type="term" value="F:4-(cytidine 5'-diphospho)-2-C-methyl-D-erythritol kinase activity"/>
    <property type="evidence" value="ECO:0007669"/>
    <property type="project" value="UniProtKB-UniRule"/>
</dbReference>
<dbReference type="GO" id="GO:0005524">
    <property type="term" value="F:ATP binding"/>
    <property type="evidence" value="ECO:0007669"/>
    <property type="project" value="UniProtKB-UniRule"/>
</dbReference>
<evidence type="ECO:0000259" key="11">
    <source>
        <dbReference type="Pfam" id="PF08544"/>
    </source>
</evidence>
<dbReference type="SUPFAM" id="SSF55060">
    <property type="entry name" value="GHMP Kinase, C-terminal domain"/>
    <property type="match status" value="1"/>
</dbReference>
<protein>
    <recommendedName>
        <fullName evidence="3 9">4-diphosphocytidyl-2-C-methyl-D-erythritol kinase</fullName>
        <shortName evidence="9">CMK</shortName>
        <ecNumber evidence="2 9">2.7.1.148</ecNumber>
    </recommendedName>
    <alternativeName>
        <fullName evidence="8 9">4-(cytidine-5'-diphospho)-2-C-methyl-D-erythritol kinase</fullName>
    </alternativeName>
</protein>
<evidence type="ECO:0000256" key="5">
    <source>
        <dbReference type="ARBA" id="ARBA00022741"/>
    </source>
</evidence>
<organism evidence="12 13">
    <name type="scientific">Candidatus Curtissbacteria bacterium RIFOXYA1_FULL_41_14</name>
    <dbReference type="NCBI Taxonomy" id="1797737"/>
    <lineage>
        <taxon>Bacteria</taxon>
        <taxon>Candidatus Curtissiibacteriota</taxon>
    </lineage>
</organism>
<keyword evidence="4 9" id="KW-0808">Transferase</keyword>
<dbReference type="InterPro" id="IPR013750">
    <property type="entry name" value="GHMP_kinase_C_dom"/>
</dbReference>
<evidence type="ECO:0000256" key="6">
    <source>
        <dbReference type="ARBA" id="ARBA00022777"/>
    </source>
</evidence>
<dbReference type="InterPro" id="IPR020568">
    <property type="entry name" value="Ribosomal_Su5_D2-typ_SF"/>
</dbReference>
<evidence type="ECO:0000259" key="10">
    <source>
        <dbReference type="Pfam" id="PF00288"/>
    </source>
</evidence>
<dbReference type="Proteomes" id="UP000176751">
    <property type="component" value="Unassembled WGS sequence"/>
</dbReference>
<keyword evidence="5 9" id="KW-0547">Nucleotide-binding</keyword>
<dbReference type="Gene3D" id="3.30.70.890">
    <property type="entry name" value="GHMP kinase, C-terminal domain"/>
    <property type="match status" value="1"/>
</dbReference>
<evidence type="ECO:0000313" key="13">
    <source>
        <dbReference type="Proteomes" id="UP000176751"/>
    </source>
</evidence>
<evidence type="ECO:0000256" key="8">
    <source>
        <dbReference type="ARBA" id="ARBA00032554"/>
    </source>
</evidence>
<evidence type="ECO:0000256" key="4">
    <source>
        <dbReference type="ARBA" id="ARBA00022679"/>
    </source>
</evidence>
<keyword evidence="6 9" id="KW-0418">Kinase</keyword>
<dbReference type="Gene3D" id="3.30.230.10">
    <property type="match status" value="1"/>
</dbReference>
<comment type="similarity">
    <text evidence="1 9">Belongs to the GHMP kinase family. IspE subfamily.</text>
</comment>
<name>A0A1F5HCX6_9BACT</name>
<keyword evidence="9" id="KW-0414">Isoprene biosynthesis</keyword>
<dbReference type="UniPathway" id="UPA00056">
    <property type="reaction ID" value="UER00094"/>
</dbReference>
<dbReference type="EC" id="2.7.1.148" evidence="2 9"/>
<dbReference type="EMBL" id="MFCA01000022">
    <property type="protein sequence ID" value="OGE01902.1"/>
    <property type="molecule type" value="Genomic_DNA"/>
</dbReference>
<dbReference type="InterPro" id="IPR006204">
    <property type="entry name" value="GHMP_kinase_N_dom"/>
</dbReference>
<evidence type="ECO:0000256" key="9">
    <source>
        <dbReference type="HAMAP-Rule" id="MF_00061"/>
    </source>
</evidence>
<dbReference type="Pfam" id="PF08544">
    <property type="entry name" value="GHMP_kinases_C"/>
    <property type="match status" value="1"/>
</dbReference>
<evidence type="ECO:0000313" key="12">
    <source>
        <dbReference type="EMBL" id="OGE01902.1"/>
    </source>
</evidence>
<comment type="catalytic activity">
    <reaction evidence="9">
        <text>4-CDP-2-C-methyl-D-erythritol + ATP = 4-CDP-2-C-methyl-D-erythritol 2-phosphate + ADP + H(+)</text>
        <dbReference type="Rhea" id="RHEA:18437"/>
        <dbReference type="ChEBI" id="CHEBI:15378"/>
        <dbReference type="ChEBI" id="CHEBI:30616"/>
        <dbReference type="ChEBI" id="CHEBI:57823"/>
        <dbReference type="ChEBI" id="CHEBI:57919"/>
        <dbReference type="ChEBI" id="CHEBI:456216"/>
        <dbReference type="EC" id="2.7.1.148"/>
    </reaction>
</comment>
<feature type="active site" evidence="9">
    <location>
        <position position="9"/>
    </location>
</feature>
<dbReference type="NCBIfam" id="TIGR00154">
    <property type="entry name" value="ispE"/>
    <property type="match status" value="1"/>
</dbReference>
<dbReference type="InterPro" id="IPR014721">
    <property type="entry name" value="Ribsml_uS5_D2-typ_fold_subgr"/>
</dbReference>
<evidence type="ECO:0000256" key="3">
    <source>
        <dbReference type="ARBA" id="ARBA00017473"/>
    </source>
</evidence>
<feature type="active site" evidence="9">
    <location>
        <position position="136"/>
    </location>
</feature>
<feature type="domain" description="GHMP kinase C-terminal" evidence="11">
    <location>
        <begin position="207"/>
        <end position="280"/>
    </location>
</feature>
<dbReference type="InterPro" id="IPR036554">
    <property type="entry name" value="GHMP_kinase_C_sf"/>
</dbReference>
<feature type="domain" description="GHMP kinase N-terminal" evidence="10">
    <location>
        <begin position="65"/>
        <end position="143"/>
    </location>
</feature>
<dbReference type="PANTHER" id="PTHR43527">
    <property type="entry name" value="4-DIPHOSPHOCYTIDYL-2-C-METHYL-D-ERYTHRITOL KINASE, CHLOROPLASTIC"/>
    <property type="match status" value="1"/>
</dbReference>